<comment type="similarity">
    <text evidence="1">Belongs to the YoeB family.</text>
</comment>
<dbReference type="GO" id="GO:0016787">
    <property type="term" value="F:hydrolase activity"/>
    <property type="evidence" value="ECO:0007669"/>
    <property type="project" value="UniProtKB-KW"/>
</dbReference>
<reference evidence="7 8" key="1">
    <citation type="submission" date="2018-08" db="EMBL/GenBank/DDBJ databases">
        <title>Sphingobium sp. EO9.</title>
        <authorList>
            <person name="Park Y."/>
            <person name="Kim K.H."/>
            <person name="Jeon C.O."/>
        </authorList>
    </citation>
    <scope>NUCLEOTIDE SEQUENCE [LARGE SCALE GENOMIC DNA]</scope>
    <source>
        <strain evidence="7 8">EO9</strain>
    </source>
</reference>
<proteinExistence type="inferred from homology"/>
<gene>
    <name evidence="7" type="ORF">D0Z70_21845</name>
</gene>
<keyword evidence="5" id="KW-0378">Hydrolase</keyword>
<evidence type="ECO:0000256" key="6">
    <source>
        <dbReference type="ARBA" id="ARBA00030388"/>
    </source>
</evidence>
<dbReference type="GO" id="GO:0006401">
    <property type="term" value="P:RNA catabolic process"/>
    <property type="evidence" value="ECO:0007669"/>
    <property type="project" value="InterPro"/>
</dbReference>
<dbReference type="PANTHER" id="PTHR38039:SF1">
    <property type="entry name" value="TOXIN YOEB"/>
    <property type="match status" value="1"/>
</dbReference>
<keyword evidence="3" id="KW-0540">Nuclease</keyword>
<name>A0A418YLV9_9SPHN</name>
<evidence type="ECO:0000256" key="4">
    <source>
        <dbReference type="ARBA" id="ARBA00022759"/>
    </source>
</evidence>
<dbReference type="InterPro" id="IPR035093">
    <property type="entry name" value="RelE/ParE_toxin_dom_sf"/>
</dbReference>
<dbReference type="InterPro" id="IPR009614">
    <property type="entry name" value="YoeB_toxin"/>
</dbReference>
<evidence type="ECO:0000256" key="1">
    <source>
        <dbReference type="ARBA" id="ARBA00008172"/>
    </source>
</evidence>
<comment type="caution">
    <text evidence="7">The sequence shown here is derived from an EMBL/GenBank/DDBJ whole genome shotgun (WGS) entry which is preliminary data.</text>
</comment>
<accession>A0A418YLV9</accession>
<dbReference type="NCBIfam" id="TIGR02116">
    <property type="entry name" value="toxin_Txe_YoeB"/>
    <property type="match status" value="1"/>
</dbReference>
<dbReference type="SUPFAM" id="SSF143011">
    <property type="entry name" value="RelE-like"/>
    <property type="match status" value="1"/>
</dbReference>
<evidence type="ECO:0000313" key="7">
    <source>
        <dbReference type="EMBL" id="RJG52094.1"/>
    </source>
</evidence>
<dbReference type="Pfam" id="PF06769">
    <property type="entry name" value="YoeB_toxin"/>
    <property type="match status" value="1"/>
</dbReference>
<sequence length="88" mass="10444">MKIVFRADSWRDYVAWQTEDRKVLERINALIGECMRDPFRGTGKPEPLRQNLTGWWSRRITGEHRLVYRVSGSGETQALEVLSCRYHY</sequence>
<organism evidence="7 8">
    <name type="scientific">Sphingobium terrigena</name>
    <dbReference type="NCBI Taxonomy" id="2304063"/>
    <lineage>
        <taxon>Bacteria</taxon>
        <taxon>Pseudomonadati</taxon>
        <taxon>Pseudomonadota</taxon>
        <taxon>Alphaproteobacteria</taxon>
        <taxon>Sphingomonadales</taxon>
        <taxon>Sphingomonadaceae</taxon>
        <taxon>Sphingobium</taxon>
    </lineage>
</organism>
<dbReference type="AlphaFoldDB" id="A0A418YLV9"/>
<dbReference type="GO" id="GO:0004519">
    <property type="term" value="F:endonuclease activity"/>
    <property type="evidence" value="ECO:0007669"/>
    <property type="project" value="UniProtKB-KW"/>
</dbReference>
<keyword evidence="8" id="KW-1185">Reference proteome</keyword>
<evidence type="ECO:0000313" key="8">
    <source>
        <dbReference type="Proteomes" id="UP000283469"/>
    </source>
</evidence>
<dbReference type="Proteomes" id="UP000283469">
    <property type="component" value="Unassembled WGS sequence"/>
</dbReference>
<keyword evidence="2" id="KW-1277">Toxin-antitoxin system</keyword>
<dbReference type="PANTHER" id="PTHR38039">
    <property type="entry name" value="TOXIN YOEB"/>
    <property type="match status" value="1"/>
</dbReference>
<dbReference type="OrthoDB" id="9801102at2"/>
<dbReference type="GO" id="GO:0045892">
    <property type="term" value="P:negative regulation of DNA-templated transcription"/>
    <property type="evidence" value="ECO:0007669"/>
    <property type="project" value="TreeGrafter"/>
</dbReference>
<protein>
    <recommendedName>
        <fullName evidence="6">Putative mRNA interferase YoeB</fullName>
    </recommendedName>
</protein>
<dbReference type="RefSeq" id="WP_119750051.1">
    <property type="nucleotide sequence ID" value="NZ_QVRA01000034.1"/>
</dbReference>
<dbReference type="EMBL" id="QVRA01000034">
    <property type="protein sequence ID" value="RJG52094.1"/>
    <property type="molecule type" value="Genomic_DNA"/>
</dbReference>
<dbReference type="Gene3D" id="3.30.2310.20">
    <property type="entry name" value="RelE-like"/>
    <property type="match status" value="1"/>
</dbReference>
<evidence type="ECO:0000256" key="2">
    <source>
        <dbReference type="ARBA" id="ARBA00022649"/>
    </source>
</evidence>
<evidence type="ECO:0000256" key="3">
    <source>
        <dbReference type="ARBA" id="ARBA00022722"/>
    </source>
</evidence>
<evidence type="ECO:0000256" key="5">
    <source>
        <dbReference type="ARBA" id="ARBA00022801"/>
    </source>
</evidence>
<keyword evidence="4" id="KW-0255">Endonuclease</keyword>